<dbReference type="InterPro" id="IPR029063">
    <property type="entry name" value="SAM-dependent_MTases_sf"/>
</dbReference>
<evidence type="ECO:0000313" key="8">
    <source>
        <dbReference type="Proteomes" id="UP001515480"/>
    </source>
</evidence>
<dbReference type="GO" id="GO:0140956">
    <property type="term" value="F:histone H3K79 trimethyltransferase activity"/>
    <property type="evidence" value="ECO:0007669"/>
    <property type="project" value="UniProtKB-EC"/>
</dbReference>
<keyword evidence="3" id="KW-0156">Chromatin regulator</keyword>
<dbReference type="EMBL" id="JBGBPQ010000002">
    <property type="protein sequence ID" value="KAL1528843.1"/>
    <property type="molecule type" value="Genomic_DNA"/>
</dbReference>
<reference evidence="7 8" key="1">
    <citation type="journal article" date="2024" name="Science">
        <title>Giant polyketide synthase enzymes in the biosynthesis of giant marine polyether toxins.</title>
        <authorList>
            <person name="Fallon T.R."/>
            <person name="Shende V.V."/>
            <person name="Wierzbicki I.H."/>
            <person name="Pendleton A.L."/>
            <person name="Watervoot N.F."/>
            <person name="Auber R.P."/>
            <person name="Gonzalez D.J."/>
            <person name="Wisecaver J.H."/>
            <person name="Moore B.S."/>
        </authorList>
    </citation>
    <scope>NUCLEOTIDE SEQUENCE [LARGE SCALE GENOMIC DNA]</scope>
    <source>
        <strain evidence="7 8">12B1</strain>
    </source>
</reference>
<dbReference type="SUPFAM" id="SSF53335">
    <property type="entry name" value="S-adenosyl-L-methionine-dependent methyltransferases"/>
    <property type="match status" value="1"/>
</dbReference>
<comment type="catalytic activity">
    <reaction evidence="5">
        <text>L-lysyl(79)-[histone H3] + 3 S-adenosyl-L-methionine = N(6),N(6),N(6)-trimethyl-L-lysyl(79)-[histone H3] + 3 S-adenosyl-L-homocysteine + 3 H(+)</text>
        <dbReference type="Rhea" id="RHEA:60328"/>
        <dbReference type="Rhea" id="RHEA-COMP:15549"/>
        <dbReference type="Rhea" id="RHEA-COMP:15552"/>
        <dbReference type="ChEBI" id="CHEBI:15378"/>
        <dbReference type="ChEBI" id="CHEBI:29969"/>
        <dbReference type="ChEBI" id="CHEBI:57856"/>
        <dbReference type="ChEBI" id="CHEBI:59789"/>
        <dbReference type="ChEBI" id="CHEBI:61961"/>
        <dbReference type="EC" id="2.1.1.360"/>
    </reaction>
</comment>
<dbReference type="Pfam" id="PF08123">
    <property type="entry name" value="DOT1"/>
    <property type="match status" value="1"/>
</dbReference>
<evidence type="ECO:0000256" key="3">
    <source>
        <dbReference type="ARBA" id="ARBA00022853"/>
    </source>
</evidence>
<organism evidence="7 8">
    <name type="scientific">Prymnesium parvum</name>
    <name type="common">Toxic golden alga</name>
    <dbReference type="NCBI Taxonomy" id="97485"/>
    <lineage>
        <taxon>Eukaryota</taxon>
        <taxon>Haptista</taxon>
        <taxon>Haptophyta</taxon>
        <taxon>Prymnesiophyceae</taxon>
        <taxon>Prymnesiales</taxon>
        <taxon>Prymnesiaceae</taxon>
        <taxon>Prymnesium</taxon>
    </lineage>
</organism>
<dbReference type="Gene3D" id="3.40.50.150">
    <property type="entry name" value="Vaccinia Virus protein VP39"/>
    <property type="match status" value="1"/>
</dbReference>
<proteinExistence type="predicted"/>
<feature type="domain" description="DOT1" evidence="6">
    <location>
        <begin position="248"/>
        <end position="402"/>
    </location>
</feature>
<gene>
    <name evidence="7" type="ORF">AB1Y20_010166</name>
</gene>
<evidence type="ECO:0000256" key="1">
    <source>
        <dbReference type="ARBA" id="ARBA00012190"/>
    </source>
</evidence>
<accession>A0AB34K2V4</accession>
<evidence type="ECO:0000313" key="7">
    <source>
        <dbReference type="EMBL" id="KAL1528843.1"/>
    </source>
</evidence>
<dbReference type="PANTHER" id="PTHR21451">
    <property type="entry name" value="HISTONE H3 METHYLTRANSFERASE"/>
    <property type="match status" value="1"/>
</dbReference>
<dbReference type="Proteomes" id="UP001515480">
    <property type="component" value="Unassembled WGS sequence"/>
</dbReference>
<name>A0AB34K2V4_PRYPA</name>
<evidence type="ECO:0000256" key="4">
    <source>
        <dbReference type="ARBA" id="ARBA00029821"/>
    </source>
</evidence>
<evidence type="ECO:0000256" key="5">
    <source>
        <dbReference type="ARBA" id="ARBA00047770"/>
    </source>
</evidence>
<dbReference type="EC" id="2.1.1.360" evidence="1"/>
<evidence type="ECO:0000259" key="6">
    <source>
        <dbReference type="Pfam" id="PF08123"/>
    </source>
</evidence>
<protein>
    <recommendedName>
        <fullName evidence="2">Histone-lysine N-methyltransferase, H3 lysine-79 specific</fullName>
        <ecNumber evidence="1">2.1.1.360</ecNumber>
    </recommendedName>
    <alternativeName>
        <fullName evidence="4">Histone H3-K79 methyltransferase</fullName>
    </alternativeName>
</protein>
<comment type="caution">
    <text evidence="7">The sequence shown here is derived from an EMBL/GenBank/DDBJ whole genome shotgun (WGS) entry which is preliminary data.</text>
</comment>
<sequence length="437" mass="46795">MALAAVPLYSPSVASALKGFVALDRPPESVSSQWRSSLEKAVRASPCATLSRDMFEYTICPSNATLWRAQESCEVGASAPVDGAFPGSSLFATSNATLNENIGVRKAWRQTPAGAVRQVITLHFASEHGRADLECSPHVVRVHYYCPGGESDAAELTSISPSRGSAFATVDLPPSWLPPRPSVEQSIELRCQLDAFFALPSLCAMNGFDASAPKRIQALFEMVWDVAGRTGFRIADSGDAPVGGTGTPFKETTYGEVAVEAIFQLIEELESLHESAPCLSTALDSSSHFVDIGSGMGKLVVSAAILTPARALGVELLEGRAAGASAALADAISKGLISRDEAHRIKLLHADATADGVLPYTITHAFLANLCFPEELTSKILTVLARAPGLRSIISLKNLPLFNWPSNATCQLQLMSVRRMRMTWDDAARMYFYACKM</sequence>
<dbReference type="InterPro" id="IPR025789">
    <property type="entry name" value="DOT1_dom"/>
</dbReference>
<dbReference type="GO" id="GO:0051726">
    <property type="term" value="P:regulation of cell cycle"/>
    <property type="evidence" value="ECO:0007669"/>
    <property type="project" value="InterPro"/>
</dbReference>
<keyword evidence="8" id="KW-1185">Reference proteome</keyword>
<evidence type="ECO:0000256" key="2">
    <source>
        <dbReference type="ARBA" id="ARBA00020987"/>
    </source>
</evidence>
<dbReference type="InterPro" id="IPR030445">
    <property type="entry name" value="H3-K79_meTrfase"/>
</dbReference>
<dbReference type="AlphaFoldDB" id="A0AB34K2V4"/>